<keyword evidence="4" id="KW-0804">Transcription</keyword>
<dbReference type="SUPFAM" id="SSF54171">
    <property type="entry name" value="DNA-binding domain"/>
    <property type="match status" value="1"/>
</dbReference>
<evidence type="ECO:0000256" key="3">
    <source>
        <dbReference type="ARBA" id="ARBA00023125"/>
    </source>
</evidence>
<keyword evidence="5" id="KW-0539">Nucleus</keyword>
<dbReference type="InterPro" id="IPR016177">
    <property type="entry name" value="DNA-bd_dom_sf"/>
</dbReference>
<dbReference type="PANTHER" id="PTHR31194">
    <property type="entry name" value="SHN SHINE , DNA BINDING / TRANSCRIPTION FACTOR"/>
    <property type="match status" value="1"/>
</dbReference>
<evidence type="ECO:0000259" key="7">
    <source>
        <dbReference type="PROSITE" id="PS51032"/>
    </source>
</evidence>
<evidence type="ECO:0000256" key="5">
    <source>
        <dbReference type="ARBA" id="ARBA00023242"/>
    </source>
</evidence>
<organism evidence="8 9">
    <name type="scientific">Cuscuta australis</name>
    <dbReference type="NCBI Taxonomy" id="267555"/>
    <lineage>
        <taxon>Eukaryota</taxon>
        <taxon>Viridiplantae</taxon>
        <taxon>Streptophyta</taxon>
        <taxon>Embryophyta</taxon>
        <taxon>Tracheophyta</taxon>
        <taxon>Spermatophyta</taxon>
        <taxon>Magnoliopsida</taxon>
        <taxon>eudicotyledons</taxon>
        <taxon>Gunneridae</taxon>
        <taxon>Pentapetalae</taxon>
        <taxon>asterids</taxon>
        <taxon>lamiids</taxon>
        <taxon>Solanales</taxon>
        <taxon>Convolvulaceae</taxon>
        <taxon>Cuscuteae</taxon>
        <taxon>Cuscuta</taxon>
        <taxon>Cuscuta subgen. Grammica</taxon>
        <taxon>Cuscuta sect. Cleistogrammica</taxon>
    </lineage>
</organism>
<evidence type="ECO:0000313" key="8">
    <source>
        <dbReference type="EMBL" id="RAL40199.1"/>
    </source>
</evidence>
<evidence type="ECO:0000256" key="2">
    <source>
        <dbReference type="ARBA" id="ARBA00023015"/>
    </source>
</evidence>
<proteinExistence type="predicted"/>
<dbReference type="GO" id="GO:0003677">
    <property type="term" value="F:DNA binding"/>
    <property type="evidence" value="ECO:0007669"/>
    <property type="project" value="UniProtKB-KW"/>
</dbReference>
<dbReference type="PRINTS" id="PR00367">
    <property type="entry name" value="ETHRSPELEMNT"/>
</dbReference>
<keyword evidence="2" id="KW-0805">Transcription regulation</keyword>
<dbReference type="PROSITE" id="PS51032">
    <property type="entry name" value="AP2_ERF"/>
    <property type="match status" value="1"/>
</dbReference>
<dbReference type="GO" id="GO:0005634">
    <property type="term" value="C:nucleus"/>
    <property type="evidence" value="ECO:0007669"/>
    <property type="project" value="UniProtKB-SubCell"/>
</dbReference>
<accession>A0A328D771</accession>
<feature type="compositionally biased region" description="Acidic residues" evidence="6">
    <location>
        <begin position="19"/>
        <end position="32"/>
    </location>
</feature>
<dbReference type="InterPro" id="IPR001471">
    <property type="entry name" value="AP2/ERF_dom"/>
</dbReference>
<sequence length="243" mass="27489">MAVETTADLRKVTIRVSDTDPDATDSSSDEEGRETPAKRRKIAVYEAYIRRPRISPADPSPVTRKQAAGPTKIPVSDPGTRRMLKTPFPQGVRKRKWGKWCSEIRNPFTRRRVWLGTFDSAEAASDAYLGRKKEFEMAQQGITEIPPIESKKEDGSEESAEVLEVPASSDSCSSNREIVAEEDGEMWLGRWVPMGDGREVSYSVKYGIPIIDNFGHLLGEFRRLDDELWICKPEEDDDYYHGC</sequence>
<keyword evidence="9" id="KW-1185">Reference proteome</keyword>
<dbReference type="Gene3D" id="3.30.730.10">
    <property type="entry name" value="AP2/ERF domain"/>
    <property type="match status" value="1"/>
</dbReference>
<dbReference type="PANTHER" id="PTHR31194:SF62">
    <property type="entry name" value="ETHYLENE-RESPONSIVE TRANSCRIPTION FACTOR ERF118"/>
    <property type="match status" value="1"/>
</dbReference>
<dbReference type="InterPro" id="IPR050913">
    <property type="entry name" value="AP2/ERF_ERF"/>
</dbReference>
<feature type="region of interest" description="Disordered" evidence="6">
    <location>
        <begin position="1"/>
        <end position="38"/>
    </location>
</feature>
<comment type="caution">
    <text evidence="8">The sequence shown here is derived from an EMBL/GenBank/DDBJ whole genome shotgun (WGS) entry which is preliminary data.</text>
</comment>
<comment type="subcellular location">
    <subcellularLocation>
        <location evidence="1">Nucleus</location>
    </subcellularLocation>
</comment>
<dbReference type="AlphaFoldDB" id="A0A328D771"/>
<evidence type="ECO:0000313" key="9">
    <source>
        <dbReference type="Proteomes" id="UP000249390"/>
    </source>
</evidence>
<keyword evidence="3" id="KW-0238">DNA-binding</keyword>
<dbReference type="InterPro" id="IPR036955">
    <property type="entry name" value="AP2/ERF_dom_sf"/>
</dbReference>
<dbReference type="SMART" id="SM00380">
    <property type="entry name" value="AP2"/>
    <property type="match status" value="1"/>
</dbReference>
<reference evidence="8 9" key="1">
    <citation type="submission" date="2018-06" db="EMBL/GenBank/DDBJ databases">
        <title>The Genome of Cuscuta australis (Dodder) Provides Insight into the Evolution of Plant Parasitism.</title>
        <authorList>
            <person name="Liu H."/>
        </authorList>
    </citation>
    <scope>NUCLEOTIDE SEQUENCE [LARGE SCALE GENOMIC DNA]</scope>
    <source>
        <strain evidence="9">cv. Yunnan</strain>
        <tissue evidence="8">Vines</tissue>
    </source>
</reference>
<evidence type="ECO:0000256" key="4">
    <source>
        <dbReference type="ARBA" id="ARBA00023163"/>
    </source>
</evidence>
<protein>
    <recommendedName>
        <fullName evidence="7">AP2/ERF domain-containing protein</fullName>
    </recommendedName>
</protein>
<evidence type="ECO:0000256" key="6">
    <source>
        <dbReference type="SAM" id="MobiDB-lite"/>
    </source>
</evidence>
<name>A0A328D771_9ASTE</name>
<dbReference type="GO" id="GO:0003700">
    <property type="term" value="F:DNA-binding transcription factor activity"/>
    <property type="evidence" value="ECO:0007669"/>
    <property type="project" value="InterPro"/>
</dbReference>
<feature type="domain" description="AP2/ERF" evidence="7">
    <location>
        <begin position="88"/>
        <end position="146"/>
    </location>
</feature>
<feature type="region of interest" description="Disordered" evidence="6">
    <location>
        <begin position="51"/>
        <end position="86"/>
    </location>
</feature>
<gene>
    <name evidence="8" type="ORF">DM860_008339</name>
</gene>
<dbReference type="CDD" id="cd00018">
    <property type="entry name" value="AP2"/>
    <property type="match status" value="1"/>
</dbReference>
<evidence type="ECO:0000256" key="1">
    <source>
        <dbReference type="ARBA" id="ARBA00004123"/>
    </source>
</evidence>
<dbReference type="EMBL" id="NQVE01000195">
    <property type="protein sequence ID" value="RAL40199.1"/>
    <property type="molecule type" value="Genomic_DNA"/>
</dbReference>
<dbReference type="Proteomes" id="UP000249390">
    <property type="component" value="Unassembled WGS sequence"/>
</dbReference>